<keyword evidence="8" id="KW-0594">Phospholipid biosynthesis</keyword>
<keyword evidence="3" id="KW-0808">Transferase</keyword>
<dbReference type="InterPro" id="IPR000462">
    <property type="entry name" value="CDP-OH_P_trans"/>
</dbReference>
<evidence type="ECO:0000256" key="7">
    <source>
        <dbReference type="ARBA" id="ARBA00023136"/>
    </source>
</evidence>
<evidence type="ECO:0000313" key="11">
    <source>
        <dbReference type="Proteomes" id="UP000266841"/>
    </source>
</evidence>
<dbReference type="Proteomes" id="UP000266841">
    <property type="component" value="Unassembled WGS sequence"/>
</dbReference>
<keyword evidence="5" id="KW-1133">Transmembrane helix</keyword>
<dbReference type="GO" id="GO:0032049">
    <property type="term" value="P:cardiolipin biosynthetic process"/>
    <property type="evidence" value="ECO:0007669"/>
    <property type="project" value="TreeGrafter"/>
</dbReference>
<keyword evidence="9" id="KW-1208">Phospholipid metabolism</keyword>
<dbReference type="PANTHER" id="PTHR14269">
    <property type="entry name" value="CDP-DIACYLGLYCEROL--GLYCEROL-3-PHOSPHATE 3-PHOSPHATIDYLTRANSFERASE-RELATED"/>
    <property type="match status" value="1"/>
</dbReference>
<comment type="caution">
    <text evidence="10">The sequence shown here is derived from an EMBL/GenBank/DDBJ whole genome shotgun (WGS) entry which is preliminary data.</text>
</comment>
<keyword evidence="4" id="KW-0812">Transmembrane</keyword>
<dbReference type="EMBL" id="AGNL01018720">
    <property type="protein sequence ID" value="EJK62646.1"/>
    <property type="molecule type" value="Genomic_DNA"/>
</dbReference>
<evidence type="ECO:0000256" key="3">
    <source>
        <dbReference type="ARBA" id="ARBA00022679"/>
    </source>
</evidence>
<evidence type="ECO:0000256" key="6">
    <source>
        <dbReference type="ARBA" id="ARBA00023098"/>
    </source>
</evidence>
<reference evidence="10 11" key="1">
    <citation type="journal article" date="2012" name="Genome Biol.">
        <title>Genome and low-iron response of an oceanic diatom adapted to chronic iron limitation.</title>
        <authorList>
            <person name="Lommer M."/>
            <person name="Specht M."/>
            <person name="Roy A.S."/>
            <person name="Kraemer L."/>
            <person name="Andreson R."/>
            <person name="Gutowska M.A."/>
            <person name="Wolf J."/>
            <person name="Bergner S.V."/>
            <person name="Schilhabel M.B."/>
            <person name="Klostermeier U.C."/>
            <person name="Beiko R.G."/>
            <person name="Rosenstiel P."/>
            <person name="Hippler M."/>
            <person name="Laroche J."/>
        </authorList>
    </citation>
    <scope>NUCLEOTIDE SEQUENCE [LARGE SCALE GENOMIC DNA]</scope>
    <source>
        <strain evidence="10 11">CCMP1005</strain>
    </source>
</reference>
<comment type="subcellular location">
    <subcellularLocation>
        <location evidence="1">Membrane</location>
        <topology evidence="1">Multi-pass membrane protein</topology>
    </subcellularLocation>
</comment>
<evidence type="ECO:0000256" key="4">
    <source>
        <dbReference type="ARBA" id="ARBA00022692"/>
    </source>
</evidence>
<dbReference type="InterPro" id="IPR050324">
    <property type="entry name" value="CDP-alcohol_PTase-I"/>
</dbReference>
<evidence type="ECO:0000256" key="8">
    <source>
        <dbReference type="ARBA" id="ARBA00023209"/>
    </source>
</evidence>
<keyword evidence="6" id="KW-0443">Lipid metabolism</keyword>
<name>K0SNY0_THAOC</name>
<organism evidence="10 11">
    <name type="scientific">Thalassiosira oceanica</name>
    <name type="common">Marine diatom</name>
    <dbReference type="NCBI Taxonomy" id="159749"/>
    <lineage>
        <taxon>Eukaryota</taxon>
        <taxon>Sar</taxon>
        <taxon>Stramenopiles</taxon>
        <taxon>Ochrophyta</taxon>
        <taxon>Bacillariophyta</taxon>
        <taxon>Coscinodiscophyceae</taxon>
        <taxon>Thalassiosirophycidae</taxon>
        <taxon>Thalassiosirales</taxon>
        <taxon>Thalassiosiraceae</taxon>
        <taxon>Thalassiosira</taxon>
    </lineage>
</organism>
<dbReference type="GO" id="GO:0043337">
    <property type="term" value="F:cardiolipin synthase (CMP-forming)"/>
    <property type="evidence" value="ECO:0007669"/>
    <property type="project" value="TreeGrafter"/>
</dbReference>
<dbReference type="InterPro" id="IPR043130">
    <property type="entry name" value="CDP-OH_PTrfase_TM_dom"/>
</dbReference>
<keyword evidence="2" id="KW-0444">Lipid biosynthesis</keyword>
<evidence type="ECO:0000256" key="5">
    <source>
        <dbReference type="ARBA" id="ARBA00022989"/>
    </source>
</evidence>
<dbReference type="OrthoDB" id="10020554at2759"/>
<sequence>MTVASELIAFDAVGRGQAGGGAGGSSSSDTARAAESGRCGRWVAARHTKERWPQDTPKRLHDRLQYIRATTADLIMFRLRREIIFHGSSARLRRTPQGVCIDISCGVLGLTDRTNRHICPKWVSTKHENDDAKRRHTVSSEVVSSAMDKRAFAAILSQMKSPPNMLTLSRIIATPYLSYILLSSHYSERSTEVSSVSSSVDGAISSPALALSLFLMMGFTDWLDGYVARKYPSTATVLGTYLDPIADKLFVGVTSVTLWYTSVLPGPLVLLWVGRDIAMVGSVYWLVAQKNAENGNAKKAAVMDPLRTPLQLQASMLSKVNTTLQIGLIALGIGSQVPSIVLPPELMTSLVWVTAGTTVGSAIGYLDGSALKKSGNRKGSS</sequence>
<evidence type="ECO:0000313" key="10">
    <source>
        <dbReference type="EMBL" id="EJK62646.1"/>
    </source>
</evidence>
<dbReference type="eggNOG" id="KOG1617">
    <property type="taxonomic scope" value="Eukaryota"/>
</dbReference>
<protein>
    <submittedName>
        <fullName evidence="10">Uncharacterized protein</fullName>
    </submittedName>
</protein>
<dbReference type="Pfam" id="PF01066">
    <property type="entry name" value="CDP-OH_P_transf"/>
    <property type="match status" value="1"/>
</dbReference>
<proteinExistence type="predicted"/>
<gene>
    <name evidence="10" type="ORF">THAOC_16732</name>
</gene>
<evidence type="ECO:0000256" key="1">
    <source>
        <dbReference type="ARBA" id="ARBA00004141"/>
    </source>
</evidence>
<dbReference type="Gene3D" id="1.20.120.1760">
    <property type="match status" value="1"/>
</dbReference>
<evidence type="ECO:0000256" key="2">
    <source>
        <dbReference type="ARBA" id="ARBA00022516"/>
    </source>
</evidence>
<keyword evidence="11" id="KW-1185">Reference proteome</keyword>
<dbReference type="PANTHER" id="PTHR14269:SF60">
    <property type="entry name" value="CARDIOLIPIN SYNTHASE (CMP-FORMING)"/>
    <property type="match status" value="1"/>
</dbReference>
<dbReference type="AlphaFoldDB" id="K0SNY0"/>
<dbReference type="GO" id="GO:0016020">
    <property type="term" value="C:membrane"/>
    <property type="evidence" value="ECO:0007669"/>
    <property type="project" value="UniProtKB-SubCell"/>
</dbReference>
<keyword evidence="7" id="KW-0472">Membrane</keyword>
<dbReference type="GO" id="GO:0005739">
    <property type="term" value="C:mitochondrion"/>
    <property type="evidence" value="ECO:0007669"/>
    <property type="project" value="TreeGrafter"/>
</dbReference>
<evidence type="ECO:0000256" key="9">
    <source>
        <dbReference type="ARBA" id="ARBA00023264"/>
    </source>
</evidence>
<accession>K0SNY0</accession>